<feature type="transmembrane region" description="Helical" evidence="1">
    <location>
        <begin position="199"/>
        <end position="217"/>
    </location>
</feature>
<keyword evidence="4" id="KW-1185">Reference proteome</keyword>
<organism evidence="3 4">
    <name type="scientific">Eeniella nana</name>
    <name type="common">Yeast</name>
    <name type="synonym">Brettanomyces nanus</name>
    <dbReference type="NCBI Taxonomy" id="13502"/>
    <lineage>
        <taxon>Eukaryota</taxon>
        <taxon>Fungi</taxon>
        <taxon>Dikarya</taxon>
        <taxon>Ascomycota</taxon>
        <taxon>Saccharomycotina</taxon>
        <taxon>Pichiomycetes</taxon>
        <taxon>Pichiales</taxon>
        <taxon>Pichiaceae</taxon>
        <taxon>Brettanomyces</taxon>
    </lineage>
</organism>
<evidence type="ECO:0000313" key="3">
    <source>
        <dbReference type="EMBL" id="QPG73667.1"/>
    </source>
</evidence>
<reference evidence="3" key="1">
    <citation type="submission" date="2020-10" db="EMBL/GenBank/DDBJ databases">
        <authorList>
            <person name="Roach M.J.R."/>
        </authorList>
    </citation>
    <scope>NUCLEOTIDE SEQUENCE</scope>
    <source>
        <strain evidence="3">CBS 1945</strain>
    </source>
</reference>
<evidence type="ECO:0000256" key="1">
    <source>
        <dbReference type="SAM" id="Phobius"/>
    </source>
</evidence>
<feature type="transmembrane region" description="Helical" evidence="1">
    <location>
        <begin position="397"/>
        <end position="417"/>
    </location>
</feature>
<dbReference type="AlphaFoldDB" id="A0A875RTN0"/>
<evidence type="ECO:0000259" key="2">
    <source>
        <dbReference type="Pfam" id="PF02705"/>
    </source>
</evidence>
<dbReference type="InterPro" id="IPR053951">
    <property type="entry name" value="K_trans_N"/>
</dbReference>
<feature type="transmembrane region" description="Helical" evidence="1">
    <location>
        <begin position="56"/>
        <end position="77"/>
    </location>
</feature>
<name>A0A875RTN0_EENNA</name>
<dbReference type="EMBL" id="CP064812">
    <property type="protein sequence ID" value="QPG73667.1"/>
    <property type="molecule type" value="Genomic_DNA"/>
</dbReference>
<feature type="transmembrane region" description="Helical" evidence="1">
    <location>
        <begin position="482"/>
        <end position="500"/>
    </location>
</feature>
<gene>
    <name evidence="3" type="ORF">FOA43_000980</name>
</gene>
<dbReference type="NCBIfam" id="TIGR00794">
    <property type="entry name" value="kup"/>
    <property type="match status" value="1"/>
</dbReference>
<dbReference type="GeneID" id="62194381"/>
<keyword evidence="1" id="KW-0812">Transmembrane</keyword>
<dbReference type="GO" id="GO:0015079">
    <property type="term" value="F:potassium ion transmembrane transporter activity"/>
    <property type="evidence" value="ECO:0007669"/>
    <property type="project" value="InterPro"/>
</dbReference>
<keyword evidence="1" id="KW-1133">Transmembrane helix</keyword>
<dbReference type="Proteomes" id="UP000662931">
    <property type="component" value="Chromosome 1"/>
</dbReference>
<feature type="transmembrane region" description="Helical" evidence="1">
    <location>
        <begin position="423"/>
        <end position="446"/>
    </location>
</feature>
<dbReference type="RefSeq" id="XP_038777232.1">
    <property type="nucleotide sequence ID" value="XM_038921304.1"/>
</dbReference>
<feature type="domain" description="K+ potassium transporter integral membrane" evidence="2">
    <location>
        <begin position="23"/>
        <end position="521"/>
    </location>
</feature>
<proteinExistence type="predicted"/>
<dbReference type="PANTHER" id="PTHR30540:SF83">
    <property type="entry name" value="K+ POTASSIUM TRANSPORTER"/>
    <property type="match status" value="1"/>
</dbReference>
<accession>A0A875RTN0</accession>
<feature type="transmembrane region" description="Helical" evidence="1">
    <location>
        <begin position="345"/>
        <end position="376"/>
    </location>
</feature>
<dbReference type="GO" id="GO:0016020">
    <property type="term" value="C:membrane"/>
    <property type="evidence" value="ECO:0007669"/>
    <property type="project" value="InterPro"/>
</dbReference>
<dbReference type="OrthoDB" id="504708at2759"/>
<dbReference type="Pfam" id="PF02705">
    <property type="entry name" value="K_trans"/>
    <property type="match status" value="1"/>
</dbReference>
<dbReference type="KEGG" id="bnn:FOA43_000980"/>
<feature type="transmembrane region" description="Helical" evidence="1">
    <location>
        <begin position="299"/>
        <end position="322"/>
    </location>
</feature>
<evidence type="ECO:0000313" key="4">
    <source>
        <dbReference type="Proteomes" id="UP000662931"/>
    </source>
</evidence>
<protein>
    <recommendedName>
        <fullName evidence="2">K+ potassium transporter integral membrane domain-containing protein</fullName>
    </recommendedName>
</protein>
<feature type="transmembrane region" description="Helical" evidence="1">
    <location>
        <begin position="223"/>
        <end position="245"/>
    </location>
</feature>
<feature type="transmembrane region" description="Helical" evidence="1">
    <location>
        <begin position="453"/>
        <end position="476"/>
    </location>
</feature>
<sequence length="784" mass="87951">MIDIRNLLSRKRTNKVFGTLLLCYSSLGGIYGDIGTSPLYVFSGMFPDKAPNEENLLGGLSCIFWTFTLIVILKYCLIVLTFGPNHNEGGQIAIYSKIASKLKLREENNTISNTEDSYGMNDLSMDQDLLTLARTTTIDTSQSVFSDGFAKSVISVVSLTCALYGCSLVFSDGLLTPTTSVLSAISGIAVAKESFMNKVMPVSVAVLIVLFLIQRFGSGKLSILFSPIIFLWMITLLVDGIYWIAKKPEIMKALNPAYAFELLAREKNIDILSPVMLCVTGTEAMFADVSHFGALPIQITLICFVYPCLMCQYFGQAAYISINRDTFSSNLFYSSIPFGGIGSGYYWFVFILATLATVIASQALILGCFSILKQLIYLDCFPRLKLIHTSKTHKGRVFIPVACYVLMVAVVLTTVGFKTSNNVTAAYGLGISIDFVMTTILIAITLRYVYHYHWLFSLIFLVIFGSFEVCLVISGLRKIVHGAWFPLVVSVISFAFIIFWRMCRRASIEEETRRRKSVRDLFGTKKEDVRKKEQITLDLRGPQVYGDHYESDESSISIEAVGLKDTTAFNCNGERVNLPKIPKIYFIYCSSYSTIGNGQFLPSMLESIVKSFFSIPTVCVFIETRVSTLPEIPADHPLASVIPIDTAGYGLGFYRCIIRSGFLRQIKIKDKILNDILVQISEYEDNSSILSLPVLHIFESNLSISKRPKDLMYKSDDKEETAEEGMIKKVCRYCWKYPVLLVRKGLIDWIYSPMANGSMEYLFNENEIEDKKREFIYVGEKIGI</sequence>
<keyword evidence="1" id="KW-0472">Membrane</keyword>
<dbReference type="InterPro" id="IPR003855">
    <property type="entry name" value="K+_transporter"/>
</dbReference>
<dbReference type="PANTHER" id="PTHR30540">
    <property type="entry name" value="OSMOTIC STRESS POTASSIUM TRANSPORTER"/>
    <property type="match status" value="1"/>
</dbReference>